<dbReference type="EMBL" id="GEDC01018060">
    <property type="protein sequence ID" value="JAS19238.1"/>
    <property type="molecule type" value="Transcribed_RNA"/>
</dbReference>
<feature type="transmembrane region" description="Helical" evidence="2">
    <location>
        <begin position="131"/>
        <end position="149"/>
    </location>
</feature>
<name>A0A1B6CL75_9HEMI</name>
<proteinExistence type="predicted"/>
<organism evidence="4">
    <name type="scientific">Clastoptera arizonana</name>
    <name type="common">Arizona spittle bug</name>
    <dbReference type="NCBI Taxonomy" id="38151"/>
    <lineage>
        <taxon>Eukaryota</taxon>
        <taxon>Metazoa</taxon>
        <taxon>Ecdysozoa</taxon>
        <taxon>Arthropoda</taxon>
        <taxon>Hexapoda</taxon>
        <taxon>Insecta</taxon>
        <taxon>Pterygota</taxon>
        <taxon>Neoptera</taxon>
        <taxon>Paraneoptera</taxon>
        <taxon>Hemiptera</taxon>
        <taxon>Auchenorrhyncha</taxon>
        <taxon>Cercopoidea</taxon>
        <taxon>Clastopteridae</taxon>
        <taxon>Clastoptera</taxon>
    </lineage>
</organism>
<protein>
    <submittedName>
        <fullName evidence="4">Uncharacterized protein</fullName>
    </submittedName>
</protein>
<keyword evidence="2" id="KW-0812">Transmembrane</keyword>
<evidence type="ECO:0000313" key="4">
    <source>
        <dbReference type="EMBL" id="JAS14214.1"/>
    </source>
</evidence>
<evidence type="ECO:0000256" key="1">
    <source>
        <dbReference type="SAM" id="MobiDB-lite"/>
    </source>
</evidence>
<keyword evidence="2" id="KW-1133">Transmembrane helix</keyword>
<sequence>MLMNLFIIIVPTLVILYDYNVKKTTNVKHVDLETIYCKNPQTFSKSAPSMCSSTAKFFMFLSADCGKQRKNVIVKSDPGDTIEVAESVHETVETVSESVGEAVNETVIVVNSTEEEALPVDRKEDSTVVDLFVVGLLVVSAIYSIVELYKERKRRQLLQASSVAGTPGDLKSGDRRMSLVDLTVSRHARRRESQQIEVAKGSTNTGIKQPPPLIRRMSFPAQIPEVLPVRGRHPAPMRQQSWTGSNLTNRKMSLDLSEDDSSPDRRRIRMIRRH</sequence>
<evidence type="ECO:0000256" key="3">
    <source>
        <dbReference type="SAM" id="SignalP"/>
    </source>
</evidence>
<evidence type="ECO:0000313" key="5">
    <source>
        <dbReference type="EMBL" id="JAS19238.1"/>
    </source>
</evidence>
<keyword evidence="2" id="KW-0472">Membrane</keyword>
<feature type="region of interest" description="Disordered" evidence="1">
    <location>
        <begin position="230"/>
        <end position="274"/>
    </location>
</feature>
<accession>A0A1B6CL75</accession>
<feature type="signal peptide" evidence="3">
    <location>
        <begin position="1"/>
        <end position="16"/>
    </location>
</feature>
<dbReference type="AlphaFoldDB" id="A0A1B6CL75"/>
<feature type="compositionally biased region" description="Polar residues" evidence="1">
    <location>
        <begin position="238"/>
        <end position="251"/>
    </location>
</feature>
<reference evidence="4" key="1">
    <citation type="submission" date="2015-12" db="EMBL/GenBank/DDBJ databases">
        <title>De novo transcriptome assembly of four potential Pierce s Disease insect vectors from Arizona vineyards.</title>
        <authorList>
            <person name="Tassone E.E."/>
        </authorList>
    </citation>
    <scope>NUCLEOTIDE SEQUENCE</scope>
</reference>
<keyword evidence="3" id="KW-0732">Signal</keyword>
<gene>
    <name evidence="4" type="ORF">g.8862</name>
    <name evidence="5" type="ORF">g.8865</name>
</gene>
<evidence type="ECO:0000256" key="2">
    <source>
        <dbReference type="SAM" id="Phobius"/>
    </source>
</evidence>
<feature type="region of interest" description="Disordered" evidence="1">
    <location>
        <begin position="190"/>
        <end position="213"/>
    </location>
</feature>
<dbReference type="EMBL" id="GEDC01023084">
    <property type="protein sequence ID" value="JAS14214.1"/>
    <property type="molecule type" value="Transcribed_RNA"/>
</dbReference>
<feature type="chain" id="PRO_5008580464" evidence="3">
    <location>
        <begin position="17"/>
        <end position="274"/>
    </location>
</feature>